<dbReference type="Proteomes" id="UP000191522">
    <property type="component" value="Unassembled WGS sequence"/>
</dbReference>
<accession>A0A1V6PAG4</accession>
<evidence type="ECO:0000313" key="2">
    <source>
        <dbReference type="Proteomes" id="UP000191522"/>
    </source>
</evidence>
<dbReference type="OrthoDB" id="76567at2759"/>
<sequence>MDSNDRLELEDFPPDIHRYPYKGRDDFLRIYESFLPNGPEYFLMTNVDKDSFERDFVNTDEGLFIRAWNEYCFSTKSLLIRMPPCEFHASAVGSFTGEVLMATRELGPKYRLVVYGEREINIGGRSLAVDGGFVPKSDSNRRVPTVVFEVSLSESGTHMQRKVNFWLTQSNGLIQAVVFIRLRREWQVVLQRWDISNGAPAMEQETIIEKIYGRKRSDPSTVQVTNAPFIIPFNKLYLRDPLPNSRERDIHLSQESLELMFTDIWR</sequence>
<evidence type="ECO:0000313" key="1">
    <source>
        <dbReference type="EMBL" id="OQD73737.1"/>
    </source>
</evidence>
<reference evidence="2" key="1">
    <citation type="journal article" date="2017" name="Nat. Microbiol.">
        <title>Global analysis of biosynthetic gene clusters reveals vast potential of secondary metabolite production in Penicillium species.</title>
        <authorList>
            <person name="Nielsen J.C."/>
            <person name="Grijseels S."/>
            <person name="Prigent S."/>
            <person name="Ji B."/>
            <person name="Dainat J."/>
            <person name="Nielsen K.F."/>
            <person name="Frisvad J.C."/>
            <person name="Workman M."/>
            <person name="Nielsen J."/>
        </authorList>
    </citation>
    <scope>NUCLEOTIDE SEQUENCE [LARGE SCALE GENOMIC DNA]</scope>
    <source>
        <strain evidence="2">IBT 11843</strain>
    </source>
</reference>
<protein>
    <submittedName>
        <fullName evidence="1">Uncharacterized protein</fullName>
    </submittedName>
</protein>
<dbReference type="AlphaFoldDB" id="A0A1V6PAG4"/>
<gene>
    <name evidence="1" type="ORF">PENDEC_c014G04001</name>
</gene>
<dbReference type="EMBL" id="MDYL01000014">
    <property type="protein sequence ID" value="OQD73737.1"/>
    <property type="molecule type" value="Genomic_DNA"/>
</dbReference>
<comment type="caution">
    <text evidence="1">The sequence shown here is derived from an EMBL/GenBank/DDBJ whole genome shotgun (WGS) entry which is preliminary data.</text>
</comment>
<proteinExistence type="predicted"/>
<organism evidence="1 2">
    <name type="scientific">Penicillium decumbens</name>
    <dbReference type="NCBI Taxonomy" id="69771"/>
    <lineage>
        <taxon>Eukaryota</taxon>
        <taxon>Fungi</taxon>
        <taxon>Dikarya</taxon>
        <taxon>Ascomycota</taxon>
        <taxon>Pezizomycotina</taxon>
        <taxon>Eurotiomycetes</taxon>
        <taxon>Eurotiomycetidae</taxon>
        <taxon>Eurotiales</taxon>
        <taxon>Aspergillaceae</taxon>
        <taxon>Penicillium</taxon>
    </lineage>
</organism>
<name>A0A1V6PAG4_PENDC</name>
<keyword evidence="2" id="KW-1185">Reference proteome</keyword>